<evidence type="ECO:0000313" key="2">
    <source>
        <dbReference type="Proteomes" id="UP000252800"/>
    </source>
</evidence>
<sequence length="75" mass="8124">MNGFPNQSNYCLQGKLHHDLVLICVQRLSTSTYKPARLGKSLLLGLSRRSGQTYFTFSITSFAATSPVLTGATSA</sequence>
<name>A0A366SFW9_9ENTE</name>
<dbReference type="AlphaFoldDB" id="A0A366SFW9"/>
<reference evidence="1 2" key="1">
    <citation type="submission" date="2015-06" db="EMBL/GenBank/DDBJ databases">
        <title>The Genome Sequence of Enterococcus cecorum 170AEA1.</title>
        <authorList>
            <consortium name="The Broad Institute Genomics Platform"/>
            <consortium name="The Broad Institute Genome Sequencing Center for Infectious Disease"/>
            <person name="Earl A.M."/>
            <person name="Van Tyne D."/>
            <person name="Lebreton F."/>
            <person name="Saavedra J.T."/>
            <person name="Gilmore M.S."/>
            <person name="Manson McGuire A."/>
            <person name="Clock S."/>
            <person name="Crupain M."/>
            <person name="Rangan U."/>
            <person name="Young S."/>
            <person name="Abouelleil A."/>
            <person name="Cao P."/>
            <person name="Chapman S.B."/>
            <person name="Griggs A."/>
            <person name="Priest M."/>
            <person name="Shea T."/>
            <person name="Wortman J."/>
            <person name="Nusbaum C."/>
            <person name="Birren B."/>
        </authorList>
    </citation>
    <scope>NUCLEOTIDE SEQUENCE [LARGE SCALE GENOMIC DNA]</scope>
    <source>
        <strain evidence="1 2">170AEA1</strain>
    </source>
</reference>
<proteinExistence type="predicted"/>
<evidence type="ECO:0000313" key="1">
    <source>
        <dbReference type="EMBL" id="RBR29521.1"/>
    </source>
</evidence>
<gene>
    <name evidence="1" type="ORF">EB18_01307</name>
</gene>
<dbReference type="EMBL" id="LEOY01000008">
    <property type="protein sequence ID" value="RBR29521.1"/>
    <property type="molecule type" value="Genomic_DNA"/>
</dbReference>
<dbReference type="Proteomes" id="UP000252800">
    <property type="component" value="Unassembled WGS sequence"/>
</dbReference>
<organism evidence="1 2">
    <name type="scientific">Enterococcus cecorum</name>
    <dbReference type="NCBI Taxonomy" id="44008"/>
    <lineage>
        <taxon>Bacteria</taxon>
        <taxon>Bacillati</taxon>
        <taxon>Bacillota</taxon>
        <taxon>Bacilli</taxon>
        <taxon>Lactobacillales</taxon>
        <taxon>Enterococcaceae</taxon>
        <taxon>Enterococcus</taxon>
    </lineage>
</organism>
<comment type="caution">
    <text evidence="1">The sequence shown here is derived from an EMBL/GenBank/DDBJ whole genome shotgun (WGS) entry which is preliminary data.</text>
</comment>
<accession>A0A366SFW9</accession>
<protein>
    <submittedName>
        <fullName evidence="1">Uncharacterized protein</fullName>
    </submittedName>
</protein>